<keyword evidence="9" id="KW-1133">Transmembrane helix</keyword>
<dbReference type="SUPFAM" id="SSF51905">
    <property type="entry name" value="FAD/NAD(P)-binding domain"/>
    <property type="match status" value="1"/>
</dbReference>
<dbReference type="EMBL" id="FNXY01000007">
    <property type="protein sequence ID" value="SEJ42872.1"/>
    <property type="molecule type" value="Genomic_DNA"/>
</dbReference>
<dbReference type="InterPro" id="IPR054585">
    <property type="entry name" value="NDH2-like_C"/>
</dbReference>
<evidence type="ECO:0000256" key="9">
    <source>
        <dbReference type="SAM" id="Phobius"/>
    </source>
</evidence>
<keyword evidence="13" id="KW-1185">Reference proteome</keyword>
<evidence type="ECO:0000313" key="13">
    <source>
        <dbReference type="Proteomes" id="UP000199532"/>
    </source>
</evidence>
<protein>
    <recommendedName>
        <fullName evidence="2">NADH:ubiquinone reductase (non-electrogenic)</fullName>
        <ecNumber evidence="2">1.6.5.9</ecNumber>
    </recommendedName>
</protein>
<evidence type="ECO:0000256" key="4">
    <source>
        <dbReference type="ARBA" id="ARBA00022827"/>
    </source>
</evidence>
<name>A0A1H6YZQ0_9BACT</name>
<dbReference type="Pfam" id="PF22366">
    <property type="entry name" value="NDH2_C"/>
    <property type="match status" value="1"/>
</dbReference>
<feature type="domain" description="FAD/NAD(P)-binding" evidence="10">
    <location>
        <begin position="1"/>
        <end position="322"/>
    </location>
</feature>
<reference evidence="12 13" key="1">
    <citation type="submission" date="2016-10" db="EMBL/GenBank/DDBJ databases">
        <authorList>
            <person name="de Groot N.N."/>
        </authorList>
    </citation>
    <scope>NUCLEOTIDE SEQUENCE [LARGE SCALE GENOMIC DNA]</scope>
    <source>
        <strain evidence="12 13">DSM 19938</strain>
    </source>
</reference>
<dbReference type="InterPro" id="IPR036188">
    <property type="entry name" value="FAD/NAD-bd_sf"/>
</dbReference>
<evidence type="ECO:0000256" key="2">
    <source>
        <dbReference type="ARBA" id="ARBA00012637"/>
    </source>
</evidence>
<dbReference type="Pfam" id="PF07992">
    <property type="entry name" value="Pyr_redox_2"/>
    <property type="match status" value="1"/>
</dbReference>
<evidence type="ECO:0000256" key="5">
    <source>
        <dbReference type="ARBA" id="ARBA00022946"/>
    </source>
</evidence>
<evidence type="ECO:0000259" key="10">
    <source>
        <dbReference type="Pfam" id="PF07992"/>
    </source>
</evidence>
<evidence type="ECO:0000256" key="1">
    <source>
        <dbReference type="ARBA" id="ARBA00005272"/>
    </source>
</evidence>
<dbReference type="PANTHER" id="PTHR43706:SF47">
    <property type="entry name" value="EXTERNAL NADH-UBIQUINONE OXIDOREDUCTASE 1, MITOCHONDRIAL-RELATED"/>
    <property type="match status" value="1"/>
</dbReference>
<keyword evidence="5" id="KW-0809">Transit peptide</keyword>
<evidence type="ECO:0000256" key="6">
    <source>
        <dbReference type="ARBA" id="ARBA00023002"/>
    </source>
</evidence>
<dbReference type="AlphaFoldDB" id="A0A1H6YZQ0"/>
<organism evidence="12 13">
    <name type="scientific">Dyadobacter koreensis</name>
    <dbReference type="NCBI Taxonomy" id="408657"/>
    <lineage>
        <taxon>Bacteria</taxon>
        <taxon>Pseudomonadati</taxon>
        <taxon>Bacteroidota</taxon>
        <taxon>Cytophagia</taxon>
        <taxon>Cytophagales</taxon>
        <taxon>Spirosomataceae</taxon>
        <taxon>Dyadobacter</taxon>
    </lineage>
</organism>
<feature type="transmembrane region" description="Helical" evidence="9">
    <location>
        <begin position="371"/>
        <end position="388"/>
    </location>
</feature>
<dbReference type="GO" id="GO:0050136">
    <property type="term" value="F:NADH dehydrogenase (quinone) (non-electrogenic) activity"/>
    <property type="evidence" value="ECO:0007669"/>
    <property type="project" value="UniProtKB-EC"/>
</dbReference>
<sequence>MKVVIIGGGFAGINLALDLANKDQFEVTLVDKNNYNFFPPLIYQVATAFLEPSSISYPFRKLFSGKKNLHFRLGELLKVVPAEKKIILSNGEMDYDYLVFATGAETNYFGMENVKAKAIPMKTLDDAIEMRNKLLQQMEQASICTDPEETKRLLTIVIAGGGPTGVEVSGMFAEMRNGILRKEYPELAGKGSEIYLVDGGHALLAPMSEKSQQNTYDDLKQLGVKIMLNCHVKDYLDDKVIFDNGQEIETKNLIWAAGVTAKVFEGIPTESYGRGRRMIVDEHNKVQGVDGVYAIGDTCIQQTDPNFTGGHPQVAQVAIQQGKLLAKNLLKIADGKAPQAFEYFDKGSMAIIGRNKAVVDLPKPAVHFKGFFAWLIWLFIHLLSLITYRNRIRTFYNWMIAYFTKDQSLRMIIKPSRQNKSEPEKGIQ</sequence>
<evidence type="ECO:0000313" key="12">
    <source>
        <dbReference type="EMBL" id="SEJ42872.1"/>
    </source>
</evidence>
<dbReference type="InterPro" id="IPR023753">
    <property type="entry name" value="FAD/NAD-binding_dom"/>
</dbReference>
<dbReference type="Gene3D" id="3.50.50.100">
    <property type="match status" value="1"/>
</dbReference>
<comment type="similarity">
    <text evidence="1">Belongs to the NADH dehydrogenase family.</text>
</comment>
<dbReference type="InterPro" id="IPR045024">
    <property type="entry name" value="NDH-2"/>
</dbReference>
<comment type="catalytic activity">
    <reaction evidence="8">
        <text>a quinone + NADH + H(+) = a quinol + NAD(+)</text>
        <dbReference type="Rhea" id="RHEA:46160"/>
        <dbReference type="ChEBI" id="CHEBI:15378"/>
        <dbReference type="ChEBI" id="CHEBI:24646"/>
        <dbReference type="ChEBI" id="CHEBI:57540"/>
        <dbReference type="ChEBI" id="CHEBI:57945"/>
        <dbReference type="ChEBI" id="CHEBI:132124"/>
        <dbReference type="EC" id="1.6.5.9"/>
    </reaction>
</comment>
<keyword evidence="9" id="KW-0472">Membrane</keyword>
<keyword evidence="7" id="KW-0520">NAD</keyword>
<feature type="domain" description="External alternative NADH-ubiquinone oxidoreductase-like C-terminal" evidence="11">
    <location>
        <begin position="346"/>
        <end position="403"/>
    </location>
</feature>
<gene>
    <name evidence="12" type="ORF">SAMN04487995_4669</name>
</gene>
<dbReference type="Proteomes" id="UP000199532">
    <property type="component" value="Unassembled WGS sequence"/>
</dbReference>
<dbReference type="EC" id="1.6.5.9" evidence="2"/>
<evidence type="ECO:0000256" key="7">
    <source>
        <dbReference type="ARBA" id="ARBA00023027"/>
    </source>
</evidence>
<proteinExistence type="inferred from homology"/>
<accession>A0A1H6YZQ0</accession>
<dbReference type="PRINTS" id="PR00411">
    <property type="entry name" value="PNDRDTASEI"/>
</dbReference>
<evidence type="ECO:0000259" key="11">
    <source>
        <dbReference type="Pfam" id="PF22366"/>
    </source>
</evidence>
<dbReference type="STRING" id="408657.SAMN04487995_4669"/>
<dbReference type="RefSeq" id="WP_090338699.1">
    <property type="nucleotide sequence ID" value="NZ_FNXY01000007.1"/>
</dbReference>
<keyword evidence="6" id="KW-0560">Oxidoreductase</keyword>
<dbReference type="PANTHER" id="PTHR43706">
    <property type="entry name" value="NADH DEHYDROGENASE"/>
    <property type="match status" value="1"/>
</dbReference>
<keyword evidence="3" id="KW-0285">Flavoprotein</keyword>
<keyword evidence="4" id="KW-0274">FAD</keyword>
<dbReference type="PRINTS" id="PR00368">
    <property type="entry name" value="FADPNR"/>
</dbReference>
<dbReference type="OrthoDB" id="9781621at2"/>
<keyword evidence="9" id="KW-0812">Transmembrane</keyword>
<evidence type="ECO:0000256" key="3">
    <source>
        <dbReference type="ARBA" id="ARBA00022630"/>
    </source>
</evidence>
<evidence type="ECO:0000256" key="8">
    <source>
        <dbReference type="ARBA" id="ARBA00047599"/>
    </source>
</evidence>